<dbReference type="InterPro" id="IPR014710">
    <property type="entry name" value="RmlC-like_jellyroll"/>
</dbReference>
<gene>
    <name evidence="3" type="ORF">LPTSP4_18740</name>
</gene>
<dbReference type="OrthoDB" id="9798104at2"/>
<dbReference type="Proteomes" id="UP000245133">
    <property type="component" value="Unassembled WGS sequence"/>
</dbReference>
<dbReference type="Pfam" id="PF00027">
    <property type="entry name" value="cNMP_binding"/>
    <property type="match status" value="1"/>
</dbReference>
<evidence type="ECO:0000259" key="2">
    <source>
        <dbReference type="Pfam" id="PF00027"/>
    </source>
</evidence>
<evidence type="ECO:0000256" key="1">
    <source>
        <dbReference type="SAM" id="Coils"/>
    </source>
</evidence>
<dbReference type="Gene3D" id="2.60.120.10">
    <property type="entry name" value="Jelly Rolls"/>
    <property type="match status" value="1"/>
</dbReference>
<sequence>MASKRIPLQTEDLTFLYQSLSSILPIPKSIWEEMPEDFFTMRFLEKGEFFLKEGKVASEMAIVKDGLVMESYLTKKGDEFVKTYNFPGELTGSYYDLLSGVGSTCSIRALKDSRFAVAPFQKLLQLRESSHFWAKWNLRLVELLFQKKAKREFELLTMSAEERYQSLKRERPNIESELSQQQIASFLRITPVTLSRIKNQAY</sequence>
<feature type="coiled-coil region" evidence="1">
    <location>
        <begin position="150"/>
        <end position="177"/>
    </location>
</feature>
<protein>
    <submittedName>
        <fullName evidence="3">Cyclic nucleotide-binding domain protein</fullName>
    </submittedName>
</protein>
<feature type="domain" description="Cyclic nucleotide-binding" evidence="2">
    <location>
        <begin position="42"/>
        <end position="129"/>
    </location>
</feature>
<accession>A0A2P2E0E9</accession>
<keyword evidence="4" id="KW-1185">Reference proteome</keyword>
<proteinExistence type="predicted"/>
<evidence type="ECO:0000313" key="4">
    <source>
        <dbReference type="Proteomes" id="UP000245133"/>
    </source>
</evidence>
<comment type="caution">
    <text evidence="3">The sequence shown here is derived from an EMBL/GenBank/DDBJ whole genome shotgun (WGS) entry which is preliminary data.</text>
</comment>
<dbReference type="EMBL" id="BFBB01000004">
    <property type="protein sequence ID" value="GBF50349.1"/>
    <property type="molecule type" value="Genomic_DNA"/>
</dbReference>
<dbReference type="InterPro" id="IPR018490">
    <property type="entry name" value="cNMP-bd_dom_sf"/>
</dbReference>
<dbReference type="AlphaFoldDB" id="A0A2P2E0E9"/>
<dbReference type="RefSeq" id="WP_108976174.1">
    <property type="nucleotide sequence ID" value="NZ_BFBB01000004.1"/>
</dbReference>
<reference evidence="3 4" key="1">
    <citation type="submission" date="2018-02" db="EMBL/GenBank/DDBJ databases">
        <title>Novel Leptospira species isolated from soil and water in Japan.</title>
        <authorList>
            <person name="Nakao R."/>
            <person name="Masuzawa T."/>
        </authorList>
    </citation>
    <scope>NUCLEOTIDE SEQUENCE [LARGE SCALE GENOMIC DNA]</scope>
    <source>
        <strain evidence="3 4">YH101</strain>
    </source>
</reference>
<organism evidence="3 4">
    <name type="scientific">Leptospira ryugenii</name>
    <dbReference type="NCBI Taxonomy" id="1917863"/>
    <lineage>
        <taxon>Bacteria</taxon>
        <taxon>Pseudomonadati</taxon>
        <taxon>Spirochaetota</taxon>
        <taxon>Spirochaetia</taxon>
        <taxon>Leptospirales</taxon>
        <taxon>Leptospiraceae</taxon>
        <taxon>Leptospira</taxon>
    </lineage>
</organism>
<dbReference type="InterPro" id="IPR000595">
    <property type="entry name" value="cNMP-bd_dom"/>
</dbReference>
<keyword evidence="1" id="KW-0175">Coiled coil</keyword>
<dbReference type="SUPFAM" id="SSF51206">
    <property type="entry name" value="cAMP-binding domain-like"/>
    <property type="match status" value="1"/>
</dbReference>
<evidence type="ECO:0000313" key="3">
    <source>
        <dbReference type="EMBL" id="GBF50349.1"/>
    </source>
</evidence>
<name>A0A2P2E0E9_9LEPT</name>